<evidence type="ECO:0000313" key="6">
    <source>
        <dbReference type="Proteomes" id="UP001383192"/>
    </source>
</evidence>
<evidence type="ECO:0000313" key="5">
    <source>
        <dbReference type="EMBL" id="KAK7035331.1"/>
    </source>
</evidence>
<dbReference type="InterPro" id="IPR032514">
    <property type="entry name" value="GtaA_central"/>
</dbReference>
<dbReference type="InterPro" id="IPR052743">
    <property type="entry name" value="Glutaminase_GtaA"/>
</dbReference>
<proteinExistence type="predicted"/>
<dbReference type="Pfam" id="PF17168">
    <property type="entry name" value="DUF5127"/>
    <property type="match status" value="1"/>
</dbReference>
<feature type="compositionally biased region" description="Polar residues" evidence="1">
    <location>
        <begin position="803"/>
        <end position="823"/>
    </location>
</feature>
<dbReference type="SUPFAM" id="SSF48208">
    <property type="entry name" value="Six-hairpin glycosidases"/>
    <property type="match status" value="1"/>
</dbReference>
<dbReference type="EMBL" id="JAYKXP010000053">
    <property type="protein sequence ID" value="KAK7035331.1"/>
    <property type="molecule type" value="Genomic_DNA"/>
</dbReference>
<feature type="transmembrane region" description="Helical" evidence="2">
    <location>
        <begin position="632"/>
        <end position="656"/>
    </location>
</feature>
<dbReference type="Gene3D" id="1.50.10.10">
    <property type="match status" value="1"/>
</dbReference>
<dbReference type="AlphaFoldDB" id="A0AAW0C9W5"/>
<feature type="domain" description="Glutaminase A N-terminal" evidence="4">
    <location>
        <begin position="91"/>
        <end position="239"/>
    </location>
</feature>
<name>A0AAW0C9W5_9AGAR</name>
<keyword evidence="6" id="KW-1185">Reference proteome</keyword>
<evidence type="ECO:0000256" key="2">
    <source>
        <dbReference type="SAM" id="Phobius"/>
    </source>
</evidence>
<dbReference type="InterPro" id="IPR012341">
    <property type="entry name" value="6hp_glycosidase-like_sf"/>
</dbReference>
<sequence length="850" mass="92689">MPDNAQFQPAAVPLIVRSPYFSSWVAPNAPANWPQFWGGNRTLGWGGFIRVDGSVYEWMGIAFNDGGLKFNLTAGQDKAAAKVDGITITPTRTIYSLSAGPMRFNFTFLSPIEPQDLTLQSFPFGYVYVDATSGDGNTHSVQVYSDLSGEWLSEDSGDTVSWDTTSTNSMVFHSAQRMPTDKLADTYMAHDGILYHATLASSGMTWQTGGHYALRAWFLTQGSLNETRDNNIRKINDAKARAEALDDKILSEARDVSPNYANLVSLSARQTFGGVETAVSSNGGALMFMKDVGTTGRVNPVETIYASFPAFLYINATWGRYLLEPLLQYQQSSLYANNYAAPDLGADYPIAQGGSANLLRSIEDSGSMLIMAWAHARFSGDQSLLNTYYDTLKKWSDYLISANAFASSGYQDADGLTATNLTNLALKGIIGVRAMAEISHTLGRGDDTDKYQNQAATWIKDWEQSANVNGHLVSSYNSGGSWGMIYNLFADKLLGMNLVSKDVSKRLECFRRDATDQMRNRYMIPKIDSISAWRNQDQCVLIVDVDWTMLTAATSNDVSARESLLRGVYEKAVDNTFTPFPSTYNTQDGKGVTGLASPAQGAAFGLLSMNIKSQLAGLSGNTSSGNENKSNAGAIAGGVVGGLAGLALIVFGFLFWRRRKNNNQARDLHDKEGGLATFFGGGRNRTNAHVDGEGPLADYHVEPMTMPIPPGNQSQRSQHSPYQDYPQAGTYYSTSSNSDPSRGQSVQLSPLRLHNGDNAEYYGSASSMTSGEERRPQAAPLPRKGDLAPLRRGPPSAEEIRNHTGSAPTSVPSEGNTSDTSALRNEVEHLRREMEEMRSRTMYEPPPSYT</sequence>
<organism evidence="5 6">
    <name type="scientific">Paramarasmius palmivorus</name>
    <dbReference type="NCBI Taxonomy" id="297713"/>
    <lineage>
        <taxon>Eukaryota</taxon>
        <taxon>Fungi</taxon>
        <taxon>Dikarya</taxon>
        <taxon>Basidiomycota</taxon>
        <taxon>Agaricomycotina</taxon>
        <taxon>Agaricomycetes</taxon>
        <taxon>Agaricomycetidae</taxon>
        <taxon>Agaricales</taxon>
        <taxon>Marasmiineae</taxon>
        <taxon>Marasmiaceae</taxon>
        <taxon>Paramarasmius</taxon>
    </lineage>
</organism>
<evidence type="ECO:0000259" key="3">
    <source>
        <dbReference type="Pfam" id="PF16335"/>
    </source>
</evidence>
<keyword evidence="2" id="KW-1133">Transmembrane helix</keyword>
<protein>
    <recommendedName>
        <fullName evidence="7">DUF1793-domain-containing protein</fullName>
    </recommendedName>
</protein>
<evidence type="ECO:0000259" key="4">
    <source>
        <dbReference type="Pfam" id="PF17168"/>
    </source>
</evidence>
<gene>
    <name evidence="5" type="ORF">VNI00_011862</name>
</gene>
<dbReference type="Proteomes" id="UP001383192">
    <property type="component" value="Unassembled WGS sequence"/>
</dbReference>
<dbReference type="PANTHER" id="PTHR31987">
    <property type="entry name" value="GLUTAMINASE A-RELATED"/>
    <property type="match status" value="1"/>
</dbReference>
<dbReference type="GO" id="GO:0005975">
    <property type="term" value="P:carbohydrate metabolic process"/>
    <property type="evidence" value="ECO:0007669"/>
    <property type="project" value="InterPro"/>
</dbReference>
<evidence type="ECO:0000256" key="1">
    <source>
        <dbReference type="SAM" id="MobiDB-lite"/>
    </source>
</evidence>
<keyword evidence="2" id="KW-0472">Membrane</keyword>
<keyword evidence="2" id="KW-0812">Transmembrane</keyword>
<dbReference type="InterPro" id="IPR008928">
    <property type="entry name" value="6-hairpin_glycosidase_sf"/>
</dbReference>
<feature type="compositionally biased region" description="Polar residues" evidence="1">
    <location>
        <begin position="711"/>
        <end position="721"/>
    </location>
</feature>
<evidence type="ECO:0008006" key="7">
    <source>
        <dbReference type="Google" id="ProtNLM"/>
    </source>
</evidence>
<feature type="domain" description="Glutaminase A central" evidence="3">
    <location>
        <begin position="257"/>
        <end position="606"/>
    </location>
</feature>
<comment type="caution">
    <text evidence="5">The sequence shown here is derived from an EMBL/GenBank/DDBJ whole genome shotgun (WGS) entry which is preliminary data.</text>
</comment>
<reference evidence="5 6" key="1">
    <citation type="submission" date="2024-01" db="EMBL/GenBank/DDBJ databases">
        <title>A draft genome for a cacao thread blight-causing isolate of Paramarasmius palmivorus.</title>
        <authorList>
            <person name="Baruah I.K."/>
            <person name="Bukari Y."/>
            <person name="Amoako-Attah I."/>
            <person name="Meinhardt L.W."/>
            <person name="Bailey B.A."/>
            <person name="Cohen S.P."/>
        </authorList>
    </citation>
    <scope>NUCLEOTIDE SEQUENCE [LARGE SCALE GENOMIC DNA]</scope>
    <source>
        <strain evidence="5 6">GH-12</strain>
    </source>
</reference>
<accession>A0AAW0C9W5</accession>
<dbReference type="Pfam" id="PF16335">
    <property type="entry name" value="GtaA_6_Hairpin"/>
    <property type="match status" value="1"/>
</dbReference>
<feature type="region of interest" description="Disordered" evidence="1">
    <location>
        <begin position="679"/>
        <end position="850"/>
    </location>
</feature>
<feature type="compositionally biased region" description="Polar residues" evidence="1">
    <location>
        <begin position="730"/>
        <end position="748"/>
    </location>
</feature>
<dbReference type="InterPro" id="IPR033433">
    <property type="entry name" value="GtaA_N"/>
</dbReference>
<feature type="compositionally biased region" description="Basic and acidic residues" evidence="1">
    <location>
        <begin position="825"/>
        <end position="841"/>
    </location>
</feature>
<dbReference type="PANTHER" id="PTHR31987:SF1">
    <property type="entry name" value="GLUTAMINASE A"/>
    <property type="match status" value="1"/>
</dbReference>
<dbReference type="GO" id="GO:0003824">
    <property type="term" value="F:catalytic activity"/>
    <property type="evidence" value="ECO:0007669"/>
    <property type="project" value="UniProtKB-ARBA"/>
</dbReference>